<dbReference type="SUPFAM" id="SSF141868">
    <property type="entry name" value="EAL domain-like"/>
    <property type="match status" value="1"/>
</dbReference>
<dbReference type="NCBIfam" id="TIGR00254">
    <property type="entry name" value="GGDEF"/>
    <property type="match status" value="1"/>
</dbReference>
<dbReference type="InterPro" id="IPR050706">
    <property type="entry name" value="Cyclic-di-GMP_PDE-like"/>
</dbReference>
<keyword evidence="4" id="KW-1185">Reference proteome</keyword>
<accession>A0ABX7M885</accession>
<dbReference type="Gene3D" id="3.20.20.450">
    <property type="entry name" value="EAL domain"/>
    <property type="match status" value="1"/>
</dbReference>
<dbReference type="InterPro" id="IPR001633">
    <property type="entry name" value="EAL_dom"/>
</dbReference>
<dbReference type="PANTHER" id="PTHR33121">
    <property type="entry name" value="CYCLIC DI-GMP PHOSPHODIESTERASE PDEF"/>
    <property type="match status" value="1"/>
</dbReference>
<dbReference type="Gene3D" id="3.30.70.270">
    <property type="match status" value="1"/>
</dbReference>
<feature type="domain" description="GGDEF" evidence="2">
    <location>
        <begin position="34"/>
        <end position="165"/>
    </location>
</feature>
<evidence type="ECO:0000313" key="3">
    <source>
        <dbReference type="EMBL" id="QSI75692.1"/>
    </source>
</evidence>
<dbReference type="SMART" id="SM00267">
    <property type="entry name" value="GGDEF"/>
    <property type="match status" value="1"/>
</dbReference>
<dbReference type="PROSITE" id="PS50883">
    <property type="entry name" value="EAL"/>
    <property type="match status" value="1"/>
</dbReference>
<protein>
    <submittedName>
        <fullName evidence="3">Bifunctional diguanylate cyclase/phosphodiesterase</fullName>
    </submittedName>
</protein>
<reference evidence="3 4" key="1">
    <citation type="submission" date="2021-02" db="EMBL/GenBank/DDBJ databases">
        <title>Niveibacterium changnyeongensis HC41.</title>
        <authorList>
            <person name="Kang M."/>
        </authorList>
    </citation>
    <scope>NUCLEOTIDE SEQUENCE [LARGE SCALE GENOMIC DNA]</scope>
    <source>
        <strain evidence="3 4">HC41</strain>
    </source>
</reference>
<sequence length="433" mass="46166">MPPEHIDVLTGFLDRAGCIATVTAIVDSQPSSANALAVIWLDLDRFKLVNESFGHLGGDAVLARMAGRLAERLAGRAEPCRMGGDEFVFLARSTDAAAAQRIAADLLSCVKTPLEVGNIRLYPTGSIGIAVLESGEDAVSVLERADRAMVEAKRLGGDRTVVSGDERVAGRLGVLLAREELAVENKLHMALESGGLALHYQPIIALDGTIHAVEALMRCTAEGESVSPVRFIPVAEKTGLVVRLGEWSMLHGAMYAHRLAALGLSTKVAINVSRAQLTAPKFSQALHAALLCSDAPPELIELELTESLFMDVSDVVQSNLMAAKMAGISLAIDDFGTGYSCLANLKDIPASKLKIDRAFIKVLPHDLRALAIVRAITNMARELGMTVVAEGVETEEQRAALVDVGVDAIQGFLHARPMDGEALIAWLQQRTAE</sequence>
<organism evidence="3 4">
    <name type="scientific">Niveibacterium microcysteis</name>
    <dbReference type="NCBI Taxonomy" id="2811415"/>
    <lineage>
        <taxon>Bacteria</taxon>
        <taxon>Pseudomonadati</taxon>
        <taxon>Pseudomonadota</taxon>
        <taxon>Betaproteobacteria</taxon>
        <taxon>Rhodocyclales</taxon>
        <taxon>Rhodocyclaceae</taxon>
        <taxon>Niveibacterium</taxon>
    </lineage>
</organism>
<feature type="domain" description="EAL" evidence="1">
    <location>
        <begin position="180"/>
        <end position="431"/>
    </location>
</feature>
<proteinExistence type="predicted"/>
<dbReference type="Pfam" id="PF00990">
    <property type="entry name" value="GGDEF"/>
    <property type="match status" value="1"/>
</dbReference>
<dbReference type="InterPro" id="IPR029787">
    <property type="entry name" value="Nucleotide_cyclase"/>
</dbReference>
<evidence type="ECO:0000259" key="2">
    <source>
        <dbReference type="PROSITE" id="PS50887"/>
    </source>
</evidence>
<dbReference type="InterPro" id="IPR043128">
    <property type="entry name" value="Rev_trsase/Diguanyl_cyclase"/>
</dbReference>
<dbReference type="EMBL" id="CP071060">
    <property type="protein sequence ID" value="QSI75692.1"/>
    <property type="molecule type" value="Genomic_DNA"/>
</dbReference>
<dbReference type="RefSeq" id="WP_206253499.1">
    <property type="nucleotide sequence ID" value="NZ_CP071060.1"/>
</dbReference>
<dbReference type="PANTHER" id="PTHR33121:SF70">
    <property type="entry name" value="SIGNALING PROTEIN YKOW"/>
    <property type="match status" value="1"/>
</dbReference>
<dbReference type="CDD" id="cd01948">
    <property type="entry name" value="EAL"/>
    <property type="match status" value="1"/>
</dbReference>
<gene>
    <name evidence="3" type="ORF">JY500_14470</name>
</gene>
<dbReference type="CDD" id="cd01949">
    <property type="entry name" value="GGDEF"/>
    <property type="match status" value="1"/>
</dbReference>
<dbReference type="SMART" id="SM00052">
    <property type="entry name" value="EAL"/>
    <property type="match status" value="1"/>
</dbReference>
<evidence type="ECO:0000259" key="1">
    <source>
        <dbReference type="PROSITE" id="PS50883"/>
    </source>
</evidence>
<evidence type="ECO:0000313" key="4">
    <source>
        <dbReference type="Proteomes" id="UP000663570"/>
    </source>
</evidence>
<dbReference type="Proteomes" id="UP000663570">
    <property type="component" value="Chromosome"/>
</dbReference>
<name>A0ABX7M885_9RHOO</name>
<dbReference type="InterPro" id="IPR035919">
    <property type="entry name" value="EAL_sf"/>
</dbReference>
<dbReference type="SUPFAM" id="SSF55073">
    <property type="entry name" value="Nucleotide cyclase"/>
    <property type="match status" value="1"/>
</dbReference>
<dbReference type="PROSITE" id="PS50887">
    <property type="entry name" value="GGDEF"/>
    <property type="match status" value="1"/>
</dbReference>
<dbReference type="Pfam" id="PF00563">
    <property type="entry name" value="EAL"/>
    <property type="match status" value="1"/>
</dbReference>
<dbReference type="InterPro" id="IPR000160">
    <property type="entry name" value="GGDEF_dom"/>
</dbReference>